<reference evidence="4 5" key="1">
    <citation type="journal article" date="2011" name="J. Bacteriol.">
        <title>Genome sequence of Halorhabdus tiamatea, the first archaeon isolated from a deep-sea anoxic brine lake.</title>
        <authorList>
            <person name="Antunes A."/>
            <person name="Alam I."/>
            <person name="Bajic V.B."/>
            <person name="Stingl U."/>
        </authorList>
    </citation>
    <scope>NUCLEOTIDE SEQUENCE [LARGE SCALE GENOMIC DNA]</scope>
    <source>
        <strain evidence="4 5">SARL4B</strain>
    </source>
</reference>
<dbReference type="Proteomes" id="UP000015381">
    <property type="component" value="Chromosome I"/>
</dbReference>
<dbReference type="PATRIC" id="fig|1033806.12.peg.452"/>
<dbReference type="RefSeq" id="WP_008527422.1">
    <property type="nucleotide sequence ID" value="NC_021921.1"/>
</dbReference>
<dbReference type="PANTHER" id="PTHR11820:SF7">
    <property type="entry name" value="ACYLPYRUVASE FAHD1, MITOCHONDRIAL"/>
    <property type="match status" value="1"/>
</dbReference>
<gene>
    <name evidence="4" type="primary">hpcE</name>
    <name evidence="4" type="ORF">HLRTI_000109</name>
    <name evidence="3" type="ORF">HTIA_0457</name>
</gene>
<dbReference type="PANTHER" id="PTHR11820">
    <property type="entry name" value="ACYLPYRUVASE"/>
    <property type="match status" value="1"/>
</dbReference>
<dbReference type="STRING" id="1033806.HTIA_0457"/>
<dbReference type="KEGG" id="hti:HTIA_0457"/>
<dbReference type="GO" id="GO:0018800">
    <property type="term" value="F:5-oxopent-3-ene-1,2,5-tricarboxylate decarboxylase activity"/>
    <property type="evidence" value="ECO:0007669"/>
    <property type="project" value="UniProtKB-EC"/>
</dbReference>
<dbReference type="FunFam" id="3.90.850.10:FF:000002">
    <property type="entry name" value="2-hydroxyhepta-2,4-diene-1,7-dioate isomerase"/>
    <property type="match status" value="1"/>
</dbReference>
<reference evidence="4 5" key="2">
    <citation type="journal article" date="2013" name="PLoS ONE">
        <title>INDIGO - INtegrated Data Warehouse of MIcrobial GenOmes with Examples from the Red Sea Extremophiles.</title>
        <authorList>
            <person name="Alam I."/>
            <person name="Antunes A."/>
            <person name="Kamau A.A."/>
            <person name="Ba Alawi W."/>
            <person name="Kalkatawi M."/>
            <person name="Stingl U."/>
            <person name="Bajic V.B."/>
        </authorList>
    </citation>
    <scope>NUCLEOTIDE SEQUENCE [LARGE SCALE GENOMIC DNA]</scope>
    <source>
        <strain evidence="4 5">SARL4B</strain>
    </source>
</reference>
<dbReference type="GO" id="GO:0046872">
    <property type="term" value="F:metal ion binding"/>
    <property type="evidence" value="ECO:0007669"/>
    <property type="project" value="UniProtKB-KW"/>
</dbReference>
<dbReference type="eggNOG" id="arCOG00235">
    <property type="taxonomic scope" value="Archaea"/>
</dbReference>
<dbReference type="Pfam" id="PF01557">
    <property type="entry name" value="FAA_hydrolase"/>
    <property type="match status" value="1"/>
</dbReference>
<dbReference type="Proteomes" id="UP000003861">
    <property type="component" value="Unassembled WGS sequence"/>
</dbReference>
<dbReference type="EMBL" id="AFNT02000001">
    <property type="protein sequence ID" value="ERJ07740.1"/>
    <property type="molecule type" value="Genomic_DNA"/>
</dbReference>
<dbReference type="GO" id="GO:0018773">
    <property type="term" value="F:acetylpyruvate hydrolase activity"/>
    <property type="evidence" value="ECO:0007669"/>
    <property type="project" value="TreeGrafter"/>
</dbReference>
<dbReference type="AlphaFoldDB" id="F7PN29"/>
<proteinExistence type="predicted"/>
<dbReference type="EMBL" id="HF571520">
    <property type="protein sequence ID" value="CCQ32602.1"/>
    <property type="molecule type" value="Genomic_DNA"/>
</dbReference>
<dbReference type="OrthoDB" id="6242at2157"/>
<keyword evidence="6" id="KW-1185">Reference proteome</keyword>
<name>F7PN29_9EURY</name>
<keyword evidence="4" id="KW-0456">Lyase</keyword>
<evidence type="ECO:0000313" key="6">
    <source>
        <dbReference type="Proteomes" id="UP000015381"/>
    </source>
</evidence>
<dbReference type="EC" id="5.3.3.-" evidence="3"/>
<keyword evidence="4" id="KW-0413">Isomerase</keyword>
<dbReference type="SUPFAM" id="SSF56529">
    <property type="entry name" value="FAH"/>
    <property type="match status" value="1"/>
</dbReference>
<organism evidence="4 5">
    <name type="scientific">Halorhabdus tiamatea SARL4B</name>
    <dbReference type="NCBI Taxonomy" id="1033806"/>
    <lineage>
        <taxon>Archaea</taxon>
        <taxon>Methanobacteriati</taxon>
        <taxon>Methanobacteriota</taxon>
        <taxon>Stenosarchaea group</taxon>
        <taxon>Halobacteria</taxon>
        <taxon>Halobacteriales</taxon>
        <taxon>Haloarculaceae</taxon>
        <taxon>Halorhabdus</taxon>
    </lineage>
</organism>
<dbReference type="GO" id="GO:0016853">
    <property type="term" value="F:isomerase activity"/>
    <property type="evidence" value="ECO:0007669"/>
    <property type="project" value="UniProtKB-KW"/>
</dbReference>
<protein>
    <submittedName>
        <fullName evidence="3">2-hydroxyhepta-2,4-diene-1,7-dioate isomerase</fullName>
        <ecNumber evidence="3 4">4.1.1.68</ecNumber>
        <ecNumber evidence="3">5.3.3.-</ecNumber>
    </submittedName>
    <submittedName>
        <fullName evidence="4">2-hydroxyhepta-24-diene-17-dioate isomerase protein</fullName>
    </submittedName>
</protein>
<feature type="domain" description="Fumarylacetoacetase-like C-terminal" evidence="2">
    <location>
        <begin position="59"/>
        <end position="254"/>
    </location>
</feature>
<dbReference type="HOGENOM" id="CLU_028458_4_2_2"/>
<reference evidence="3 6" key="3">
    <citation type="journal article" date="2014" name="Environ. Microbiol.">
        <title>Halorhabdus tiamatea: proteogenomics and glycosidase activity measurements identify the first cultivated euryarchaeon from a deep-sea anoxic brine lake as potential polysaccharide degrader.</title>
        <authorList>
            <person name="Werner J."/>
            <person name="Ferrer M."/>
            <person name="Michel G."/>
            <person name="Mann A.J."/>
            <person name="Huang S."/>
            <person name="Juarez S."/>
            <person name="Ciordia S."/>
            <person name="Albar J.P."/>
            <person name="Alcaide M."/>
            <person name="La Cono V."/>
            <person name="Yakimov M.M."/>
            <person name="Antunes A."/>
            <person name="Taborda M."/>
            <person name="Da Costa M.S."/>
            <person name="Amann R.I."/>
            <person name="Gloeckner F.O."/>
            <person name="Golyshina O.V."/>
            <person name="Golyshin P.N."/>
            <person name="Teeling H."/>
        </authorList>
    </citation>
    <scope>NUCLEOTIDE SEQUENCE [LARGE SCALE GENOMIC DNA]</scope>
    <source>
        <strain evidence="6">SARL4B</strain>
        <strain evidence="3">Type strain: SARL4B</strain>
    </source>
</reference>
<evidence type="ECO:0000256" key="1">
    <source>
        <dbReference type="ARBA" id="ARBA00022723"/>
    </source>
</evidence>
<evidence type="ECO:0000313" key="3">
    <source>
        <dbReference type="EMBL" id="CCQ32602.1"/>
    </source>
</evidence>
<keyword evidence="1" id="KW-0479">Metal-binding</keyword>
<dbReference type="GeneID" id="23798205"/>
<dbReference type="InterPro" id="IPR011234">
    <property type="entry name" value="Fumarylacetoacetase-like_C"/>
</dbReference>
<accession>F7PN29</accession>
<dbReference type="Gene3D" id="3.90.850.10">
    <property type="entry name" value="Fumarylacetoacetase-like, C-terminal domain"/>
    <property type="match status" value="1"/>
</dbReference>
<dbReference type="EC" id="4.1.1.68" evidence="3 4"/>
<evidence type="ECO:0000259" key="2">
    <source>
        <dbReference type="Pfam" id="PF01557"/>
    </source>
</evidence>
<evidence type="ECO:0000313" key="5">
    <source>
        <dbReference type="Proteomes" id="UP000003861"/>
    </source>
</evidence>
<dbReference type="GO" id="GO:0019752">
    <property type="term" value="P:carboxylic acid metabolic process"/>
    <property type="evidence" value="ECO:0007669"/>
    <property type="project" value="UniProtKB-ARBA"/>
</dbReference>
<sequence>MKRVRFRDPAGTIRGGRWITEDETAYVTTALGEPDSVAADEHTYPADDVDVLSPAQPTKTVCIGRNYVDHADEQDADVPDRPLLFLKPPNTVASHGSTVSLLAGKERIDHEAELAVVIGETCHDVSESDAEDVIAGYTCFNDLSNRDDQRRETNWVRGKAFDNAAPMGPVLATPEEVPADASIELRVNGEQRQSGSREDMVFSVPELIAEITDYMTLEPGDVIATGTPAGVGPLEDGDTVEIEIEGIGTLRHGVHIPE</sequence>
<evidence type="ECO:0000313" key="4">
    <source>
        <dbReference type="EMBL" id="ERJ07740.1"/>
    </source>
</evidence>
<dbReference type="InterPro" id="IPR036663">
    <property type="entry name" value="Fumarylacetoacetase_C_sf"/>
</dbReference>